<dbReference type="HOGENOM" id="CLU_401327_0_0_1"/>
<protein>
    <recommendedName>
        <fullName evidence="8">C2HC/C3H-type domain-containing protein</fullName>
    </recommendedName>
</protein>
<dbReference type="InterPro" id="IPR026319">
    <property type="entry name" value="ZC2HC1A/B-like"/>
</dbReference>
<evidence type="ECO:0000313" key="10">
    <source>
        <dbReference type="Proteomes" id="UP000001593"/>
    </source>
</evidence>
<dbReference type="Proteomes" id="UP000001593">
    <property type="component" value="Unassembled WGS sequence"/>
</dbReference>
<feature type="region of interest" description="Disordered" evidence="7">
    <location>
        <begin position="166"/>
        <end position="186"/>
    </location>
</feature>
<keyword evidence="6" id="KW-0175">Coiled coil</keyword>
<evidence type="ECO:0000256" key="5">
    <source>
        <dbReference type="PROSITE-ProRule" id="PRU01371"/>
    </source>
</evidence>
<feature type="domain" description="C2HC/C3H-type" evidence="8">
    <location>
        <begin position="632"/>
        <end position="661"/>
    </location>
</feature>
<evidence type="ECO:0000256" key="1">
    <source>
        <dbReference type="ARBA" id="ARBA00022723"/>
    </source>
</evidence>
<evidence type="ECO:0000256" key="7">
    <source>
        <dbReference type="SAM" id="MobiDB-lite"/>
    </source>
</evidence>
<dbReference type="AlphaFoldDB" id="A7SW12"/>
<dbReference type="GO" id="GO:0008270">
    <property type="term" value="F:zinc ion binding"/>
    <property type="evidence" value="ECO:0007669"/>
    <property type="project" value="UniProtKB-KW"/>
</dbReference>
<feature type="compositionally biased region" description="Basic and acidic residues" evidence="7">
    <location>
        <begin position="608"/>
        <end position="618"/>
    </location>
</feature>
<gene>
    <name evidence="9" type="ORF">NEMVEDRAFT_v1g218366</name>
</gene>
<dbReference type="EMBL" id="DS469850">
    <property type="protein sequence ID" value="EDO32098.1"/>
    <property type="molecule type" value="Genomic_DNA"/>
</dbReference>
<evidence type="ECO:0000256" key="2">
    <source>
        <dbReference type="ARBA" id="ARBA00022737"/>
    </source>
</evidence>
<feature type="domain" description="C2HC/C3H-type" evidence="8">
    <location>
        <begin position="528"/>
        <end position="557"/>
    </location>
</feature>
<dbReference type="PhylomeDB" id="A7SW12"/>
<dbReference type="PANTHER" id="PTHR13555">
    <property type="entry name" value="C2H2 ZINC FINGER CGI-62-RELATED"/>
    <property type="match status" value="1"/>
</dbReference>
<accession>A7SW12</accession>
<evidence type="ECO:0000259" key="8">
    <source>
        <dbReference type="PROSITE" id="PS52027"/>
    </source>
</evidence>
<feature type="compositionally biased region" description="Basic and acidic residues" evidence="7">
    <location>
        <begin position="282"/>
        <end position="299"/>
    </location>
</feature>
<reference evidence="9 10" key="1">
    <citation type="journal article" date="2007" name="Science">
        <title>Sea anemone genome reveals ancestral eumetazoan gene repertoire and genomic organization.</title>
        <authorList>
            <person name="Putnam N.H."/>
            <person name="Srivastava M."/>
            <person name="Hellsten U."/>
            <person name="Dirks B."/>
            <person name="Chapman J."/>
            <person name="Salamov A."/>
            <person name="Terry A."/>
            <person name="Shapiro H."/>
            <person name="Lindquist E."/>
            <person name="Kapitonov V.V."/>
            <person name="Jurka J."/>
            <person name="Genikhovich G."/>
            <person name="Grigoriev I.V."/>
            <person name="Lucas S.M."/>
            <person name="Steele R.E."/>
            <person name="Finnerty J.R."/>
            <person name="Technau U."/>
            <person name="Martindale M.Q."/>
            <person name="Rokhsar D.S."/>
        </authorList>
    </citation>
    <scope>NUCLEOTIDE SEQUENCE [LARGE SCALE GENOMIC DNA]</scope>
    <source>
        <strain evidence="10">CH2 X CH6</strain>
    </source>
</reference>
<evidence type="ECO:0000256" key="6">
    <source>
        <dbReference type="SAM" id="Coils"/>
    </source>
</evidence>
<sequence>MPLRRISAISNTYKLISARFNCDSVAIEEGKRVAKGKKEQKRRKSEEGKMLPINLRINLFPNSIPQILRIASCEKRLKKSASFGISYRAAKLIVKNLSVKTMTRLGRMHQFLQELRGKRQISGLFLAEYIVMPKPQTVICYICGRDFGPHSINVHERQCAKRWEANKKQQREIEDEKKAREKKREPWKEPVFPPLRRHEQFTRSLHDIRAKRDSLHLEFEKDLLYSLRPQTSTLEEPEEKTPHIQEKEGTVDGTTVGIPGAKVEYDVAEVKESLNRSQQPLVEDHNEKFSPEQNTKENDSSASNKTETAPTSAPRLAASNLRRHIGTPVLPSRVNAMEFLKAKSSCPESNVAKQPEADGSTTSSRNSSPLSSASSDSHDPNPSTSTSQVPFQTPRFRSTKNPNMLVCYICGNEFGSKSLKIHEPQCLKKWKLANPRYYSRKGSSGGMFKANSTNTLHSATNHSTELKTPSKQNNKSTSDSIKSQSCENLLDPSQNVGSLQALKELSKSQGRLGPPVVLGRLGPPKRPNMVPCYICGKEFIKHSLQVHEKQCLKKWDAAKIKLEKEEKERRLKKTERASRKQTAKLPVTIKIDGVDDIENNNLENVDNSNRKGREREESFDATVAKHKTKTPSTVTCYICGRAYGSASISIHEKQCQKKWEAHEAKKEEEALPRKGKRKPRPKSFVL</sequence>
<feature type="region of interest" description="Disordered" evidence="7">
    <location>
        <begin position="229"/>
        <end position="258"/>
    </location>
</feature>
<dbReference type="InParanoid" id="A7SW12"/>
<dbReference type="Gene3D" id="3.30.160.60">
    <property type="entry name" value="Classic Zinc Finger"/>
    <property type="match status" value="4"/>
</dbReference>
<dbReference type="InterPro" id="IPR049899">
    <property type="entry name" value="Znf_C2HC_C3H"/>
</dbReference>
<feature type="domain" description="C2HC/C3H-type" evidence="8">
    <location>
        <begin position="136"/>
        <end position="165"/>
    </location>
</feature>
<keyword evidence="2" id="KW-0677">Repeat</keyword>
<feature type="compositionally biased region" description="Polar residues" evidence="7">
    <location>
        <begin position="384"/>
        <end position="397"/>
    </location>
</feature>
<dbReference type="OMA" id="WKLANPR"/>
<proteinExistence type="predicted"/>
<feature type="compositionally biased region" description="Low complexity" evidence="7">
    <location>
        <begin position="360"/>
        <end position="383"/>
    </location>
</feature>
<keyword evidence="1" id="KW-0479">Metal-binding</keyword>
<feature type="compositionally biased region" description="Basic residues" evidence="7">
    <location>
        <begin position="673"/>
        <end position="686"/>
    </location>
</feature>
<dbReference type="STRING" id="45351.A7SW12"/>
<dbReference type="PROSITE" id="PS52027">
    <property type="entry name" value="ZF_C2HC_C3H"/>
    <property type="match status" value="4"/>
</dbReference>
<dbReference type="PANTHER" id="PTHR13555:SF68">
    <property type="entry name" value="ZINC FINGER PROTEIN 474"/>
    <property type="match status" value="1"/>
</dbReference>
<feature type="domain" description="C2HC/C3H-type" evidence="8">
    <location>
        <begin position="403"/>
        <end position="432"/>
    </location>
</feature>
<organism evidence="9 10">
    <name type="scientific">Nematostella vectensis</name>
    <name type="common">Starlet sea anemone</name>
    <dbReference type="NCBI Taxonomy" id="45351"/>
    <lineage>
        <taxon>Eukaryota</taxon>
        <taxon>Metazoa</taxon>
        <taxon>Cnidaria</taxon>
        <taxon>Anthozoa</taxon>
        <taxon>Hexacorallia</taxon>
        <taxon>Actiniaria</taxon>
        <taxon>Edwardsiidae</taxon>
        <taxon>Nematostella</taxon>
    </lineage>
</organism>
<dbReference type="eggNOG" id="ENOG502QWEF">
    <property type="taxonomic scope" value="Eukaryota"/>
</dbReference>
<evidence type="ECO:0000256" key="3">
    <source>
        <dbReference type="ARBA" id="ARBA00022771"/>
    </source>
</evidence>
<feature type="region of interest" description="Disordered" evidence="7">
    <location>
        <begin position="658"/>
        <end position="686"/>
    </location>
</feature>
<evidence type="ECO:0000313" key="9">
    <source>
        <dbReference type="EMBL" id="EDO32098.1"/>
    </source>
</evidence>
<feature type="region of interest" description="Disordered" evidence="7">
    <location>
        <begin position="602"/>
        <end position="624"/>
    </location>
</feature>
<feature type="compositionally biased region" description="Polar residues" evidence="7">
    <location>
        <begin position="300"/>
        <end position="311"/>
    </location>
</feature>
<keyword evidence="3 5" id="KW-0863">Zinc-finger</keyword>
<feature type="compositionally biased region" description="Basic and acidic residues" evidence="7">
    <location>
        <begin position="239"/>
        <end position="250"/>
    </location>
</feature>
<feature type="compositionally biased region" description="Basic and acidic residues" evidence="7">
    <location>
        <begin position="658"/>
        <end position="672"/>
    </location>
</feature>
<feature type="region of interest" description="Disordered" evidence="7">
    <location>
        <begin position="345"/>
        <end position="397"/>
    </location>
</feature>
<name>A7SW12_NEMVE</name>
<evidence type="ECO:0000256" key="4">
    <source>
        <dbReference type="ARBA" id="ARBA00022833"/>
    </source>
</evidence>
<feature type="region of interest" description="Disordered" evidence="7">
    <location>
        <begin position="271"/>
        <end position="324"/>
    </location>
</feature>
<feature type="region of interest" description="Disordered" evidence="7">
    <location>
        <begin position="459"/>
        <end position="484"/>
    </location>
</feature>
<dbReference type="Pfam" id="PF13913">
    <property type="entry name" value="zf-C2HC_2"/>
    <property type="match status" value="4"/>
</dbReference>
<keyword evidence="4" id="KW-0862">Zinc</keyword>
<keyword evidence="10" id="KW-1185">Reference proteome</keyword>
<feature type="coiled-coil region" evidence="6">
    <location>
        <begin position="557"/>
        <end position="584"/>
    </location>
</feature>